<dbReference type="CDD" id="cd06261">
    <property type="entry name" value="TM_PBP2"/>
    <property type="match status" value="1"/>
</dbReference>
<dbReference type="EMBL" id="JAGGLB010000010">
    <property type="protein sequence ID" value="MBP1991779.1"/>
    <property type="molecule type" value="Genomic_DNA"/>
</dbReference>
<dbReference type="PANTHER" id="PTHR43744">
    <property type="entry name" value="ABC TRANSPORTER PERMEASE PROTEIN MG189-RELATED-RELATED"/>
    <property type="match status" value="1"/>
</dbReference>
<keyword evidence="4 7" id="KW-0812">Transmembrane</keyword>
<evidence type="ECO:0000256" key="7">
    <source>
        <dbReference type="RuleBase" id="RU363032"/>
    </source>
</evidence>
<feature type="transmembrane region" description="Helical" evidence="7">
    <location>
        <begin position="74"/>
        <end position="93"/>
    </location>
</feature>
<dbReference type="InterPro" id="IPR035906">
    <property type="entry name" value="MetI-like_sf"/>
</dbReference>
<dbReference type="PANTHER" id="PTHR43744:SF12">
    <property type="entry name" value="ABC TRANSPORTER PERMEASE PROTEIN MG189-RELATED"/>
    <property type="match status" value="1"/>
</dbReference>
<evidence type="ECO:0000256" key="2">
    <source>
        <dbReference type="ARBA" id="ARBA00022448"/>
    </source>
</evidence>
<dbReference type="RefSeq" id="WP_209972509.1">
    <property type="nucleotide sequence ID" value="NZ_JAGGLB010000010.1"/>
</dbReference>
<evidence type="ECO:0000256" key="5">
    <source>
        <dbReference type="ARBA" id="ARBA00022989"/>
    </source>
</evidence>
<feature type="transmembrane region" description="Helical" evidence="7">
    <location>
        <begin position="180"/>
        <end position="202"/>
    </location>
</feature>
<keyword evidence="3" id="KW-1003">Cell membrane</keyword>
<dbReference type="SUPFAM" id="SSF161098">
    <property type="entry name" value="MetI-like"/>
    <property type="match status" value="1"/>
</dbReference>
<sequence>MKKVNIAFLYLLLTIWGALCLYPLVWMIGASFKAPLDVMNSYSIFPKGKWHLETYVDVWNRLNFFKYFLNSVNVAFWTLVGINVLFSMAGFAFAKIRFPGNNAIFLLFLSMMFVPGITIMIPLYLVENYLNLLDTHLGLILPSVNGAAPMALFLFRNYFRSIPHELYESAKMEGAGVMRILFWIYIPISLPIIATITMVNFLGSWNSLILPMIMLSNQDLFTLPLGVMLLDTGVFRQWNILMTGSLISVIPIIFCFAFLQKYYIQGLTAGAIKS</sequence>
<feature type="transmembrane region" description="Helical" evidence="7">
    <location>
        <begin position="7"/>
        <end position="29"/>
    </location>
</feature>
<dbReference type="InterPro" id="IPR000515">
    <property type="entry name" value="MetI-like"/>
</dbReference>
<dbReference type="Pfam" id="PF00528">
    <property type="entry name" value="BPD_transp_1"/>
    <property type="match status" value="1"/>
</dbReference>
<dbReference type="PROSITE" id="PS50928">
    <property type="entry name" value="ABC_TM1"/>
    <property type="match status" value="1"/>
</dbReference>
<keyword evidence="6 7" id="KW-0472">Membrane</keyword>
<protein>
    <submittedName>
        <fullName evidence="9">ABC-type glycerol-3-phosphate transport system permease component</fullName>
    </submittedName>
</protein>
<keyword evidence="10" id="KW-1185">Reference proteome</keyword>
<feature type="transmembrane region" description="Helical" evidence="7">
    <location>
        <begin position="105"/>
        <end position="125"/>
    </location>
</feature>
<feature type="transmembrane region" description="Helical" evidence="7">
    <location>
        <begin position="137"/>
        <end position="159"/>
    </location>
</feature>
<feature type="transmembrane region" description="Helical" evidence="7">
    <location>
        <begin position="240"/>
        <end position="259"/>
    </location>
</feature>
<dbReference type="Gene3D" id="1.10.3720.10">
    <property type="entry name" value="MetI-like"/>
    <property type="match status" value="1"/>
</dbReference>
<evidence type="ECO:0000256" key="4">
    <source>
        <dbReference type="ARBA" id="ARBA00022692"/>
    </source>
</evidence>
<comment type="similarity">
    <text evidence="7">Belongs to the binding-protein-dependent transport system permease family.</text>
</comment>
<comment type="caution">
    <text evidence="9">The sequence shown here is derived from an EMBL/GenBank/DDBJ whole genome shotgun (WGS) entry which is preliminary data.</text>
</comment>
<gene>
    <name evidence="9" type="ORF">J2Z66_003386</name>
</gene>
<evidence type="ECO:0000313" key="9">
    <source>
        <dbReference type="EMBL" id="MBP1991779.1"/>
    </source>
</evidence>
<comment type="subcellular location">
    <subcellularLocation>
        <location evidence="1 7">Cell membrane</location>
        <topology evidence="1 7">Multi-pass membrane protein</topology>
    </subcellularLocation>
</comment>
<keyword evidence="5 7" id="KW-1133">Transmembrane helix</keyword>
<evidence type="ECO:0000259" key="8">
    <source>
        <dbReference type="PROSITE" id="PS50928"/>
    </source>
</evidence>
<evidence type="ECO:0000313" key="10">
    <source>
        <dbReference type="Proteomes" id="UP001519287"/>
    </source>
</evidence>
<keyword evidence="2 7" id="KW-0813">Transport</keyword>
<evidence type="ECO:0000256" key="6">
    <source>
        <dbReference type="ARBA" id="ARBA00023136"/>
    </source>
</evidence>
<organism evidence="9 10">
    <name type="scientific">Paenibacillus eucommiae</name>
    <dbReference type="NCBI Taxonomy" id="1355755"/>
    <lineage>
        <taxon>Bacteria</taxon>
        <taxon>Bacillati</taxon>
        <taxon>Bacillota</taxon>
        <taxon>Bacilli</taxon>
        <taxon>Bacillales</taxon>
        <taxon>Paenibacillaceae</taxon>
        <taxon>Paenibacillus</taxon>
    </lineage>
</organism>
<dbReference type="Proteomes" id="UP001519287">
    <property type="component" value="Unassembled WGS sequence"/>
</dbReference>
<evidence type="ECO:0000256" key="3">
    <source>
        <dbReference type="ARBA" id="ARBA00022475"/>
    </source>
</evidence>
<name>A0ABS4IW10_9BACL</name>
<proteinExistence type="inferred from homology"/>
<accession>A0ABS4IW10</accession>
<evidence type="ECO:0000256" key="1">
    <source>
        <dbReference type="ARBA" id="ARBA00004651"/>
    </source>
</evidence>
<reference evidence="9 10" key="1">
    <citation type="submission" date="2021-03" db="EMBL/GenBank/DDBJ databases">
        <title>Genomic Encyclopedia of Type Strains, Phase IV (KMG-IV): sequencing the most valuable type-strain genomes for metagenomic binning, comparative biology and taxonomic classification.</title>
        <authorList>
            <person name="Goeker M."/>
        </authorList>
    </citation>
    <scope>NUCLEOTIDE SEQUENCE [LARGE SCALE GENOMIC DNA]</scope>
    <source>
        <strain evidence="9 10">DSM 26048</strain>
    </source>
</reference>
<feature type="domain" description="ABC transmembrane type-1" evidence="8">
    <location>
        <begin position="68"/>
        <end position="259"/>
    </location>
</feature>